<accession>A0A976FM72</accession>
<keyword evidence="2" id="KW-1185">Reference proteome</keyword>
<dbReference type="EMBL" id="SHOA02000016">
    <property type="protein sequence ID" value="TDH69069.1"/>
    <property type="molecule type" value="Genomic_DNA"/>
</dbReference>
<name>A0A976FM72_BRELC</name>
<evidence type="ECO:0000313" key="2">
    <source>
        <dbReference type="Proteomes" id="UP000294530"/>
    </source>
</evidence>
<dbReference type="RefSeq" id="XP_067818568.1">
    <property type="nucleotide sequence ID" value="XM_067962414.1"/>
</dbReference>
<dbReference type="GeneID" id="94348085"/>
<reference evidence="1 2" key="1">
    <citation type="journal article" date="2021" name="Genome Biol.">
        <title>AFLAP: assembly-free linkage analysis pipeline using k-mers from genome sequencing data.</title>
        <authorList>
            <person name="Fletcher K."/>
            <person name="Zhang L."/>
            <person name="Gil J."/>
            <person name="Han R."/>
            <person name="Cavanaugh K."/>
            <person name="Michelmore R."/>
        </authorList>
    </citation>
    <scope>NUCLEOTIDE SEQUENCE [LARGE SCALE GENOMIC DNA]</scope>
    <source>
        <strain evidence="1 2">SF5</strain>
    </source>
</reference>
<dbReference type="AlphaFoldDB" id="A0A976FM72"/>
<sequence>MIGDFEGGGKGHRYTMYTVFVHNVTTGGSVSWEALFGLLQVAHRAHGARVLGPPWLLRAVMLLCTMARSFENCSQTCENIENCIMKSVLQMEHTDIT</sequence>
<protein>
    <submittedName>
        <fullName evidence="1">Uncharacterized protein</fullName>
    </submittedName>
</protein>
<dbReference type="KEGG" id="blac:94348085"/>
<dbReference type="Proteomes" id="UP000294530">
    <property type="component" value="Unassembled WGS sequence"/>
</dbReference>
<gene>
    <name evidence="1" type="ORF">CCR75_004328</name>
</gene>
<proteinExistence type="predicted"/>
<comment type="caution">
    <text evidence="1">The sequence shown here is derived from an EMBL/GenBank/DDBJ whole genome shotgun (WGS) entry which is preliminary data.</text>
</comment>
<organism evidence="1 2">
    <name type="scientific">Bremia lactucae</name>
    <name type="common">Lettuce downy mildew</name>
    <dbReference type="NCBI Taxonomy" id="4779"/>
    <lineage>
        <taxon>Eukaryota</taxon>
        <taxon>Sar</taxon>
        <taxon>Stramenopiles</taxon>
        <taxon>Oomycota</taxon>
        <taxon>Peronosporomycetes</taxon>
        <taxon>Peronosporales</taxon>
        <taxon>Peronosporaceae</taxon>
        <taxon>Bremia</taxon>
    </lineage>
</organism>
<evidence type="ECO:0000313" key="1">
    <source>
        <dbReference type="EMBL" id="TDH69069.1"/>
    </source>
</evidence>